<comment type="caution">
    <text evidence="1">The sequence shown here is derived from an EMBL/GenBank/DDBJ whole genome shotgun (WGS) entry which is preliminary data.</text>
</comment>
<evidence type="ECO:0000313" key="1">
    <source>
        <dbReference type="EMBL" id="TCL57749.1"/>
    </source>
</evidence>
<dbReference type="NCBIfam" id="TIGR00022">
    <property type="entry name" value="YhcH/YjgK/YiaL family protein"/>
    <property type="match status" value="1"/>
</dbReference>
<dbReference type="InterPro" id="IPR037012">
    <property type="entry name" value="NanQ/TabA/YiaL_sf"/>
</dbReference>
<dbReference type="EMBL" id="SLUM01000009">
    <property type="protein sequence ID" value="TCL57749.1"/>
    <property type="molecule type" value="Genomic_DNA"/>
</dbReference>
<protein>
    <submittedName>
        <fullName evidence="1">YhcH/YjgK/YiaL family protein</fullName>
    </submittedName>
</protein>
<dbReference type="RefSeq" id="WP_058963574.1">
    <property type="nucleotide sequence ID" value="NZ_CABKVM010000015.1"/>
</dbReference>
<dbReference type="STRING" id="1650663.GCA_001486665_01094"/>
<dbReference type="Gene3D" id="2.60.120.370">
    <property type="entry name" value="YhcH/YjgK/YiaL"/>
    <property type="match status" value="1"/>
</dbReference>
<sequence length="149" mass="16944">MIYTNYQQMERYLGVSDALDTAIRYLKTADLSQLQFGRNDVDGDNVYINRFDYDTLPLEKAAWEGHAQYADIHVLLSGEEKIGVTDVSRLKATTRDEATDFIGYEGPVETWFTMHPGDVLVVFPEDVHMVKVQLNGEAHVQKAVFKVRA</sequence>
<dbReference type="AlphaFoldDB" id="A0A4R1QUU8"/>
<dbReference type="SUPFAM" id="SSF51197">
    <property type="entry name" value="Clavaminate synthase-like"/>
    <property type="match status" value="1"/>
</dbReference>
<dbReference type="PANTHER" id="PTHR34986:SF1">
    <property type="entry name" value="PROTEIN YIAL"/>
    <property type="match status" value="1"/>
</dbReference>
<gene>
    <name evidence="1" type="ORF">EDD77_10923</name>
</gene>
<dbReference type="Proteomes" id="UP000295184">
    <property type="component" value="Unassembled WGS sequence"/>
</dbReference>
<evidence type="ECO:0000313" key="2">
    <source>
        <dbReference type="Proteomes" id="UP000295184"/>
    </source>
</evidence>
<dbReference type="Pfam" id="PF04074">
    <property type="entry name" value="DUF386"/>
    <property type="match status" value="1"/>
</dbReference>
<dbReference type="GeneID" id="97380721"/>
<dbReference type="GO" id="GO:0005829">
    <property type="term" value="C:cytosol"/>
    <property type="evidence" value="ECO:0007669"/>
    <property type="project" value="TreeGrafter"/>
</dbReference>
<dbReference type="PANTHER" id="PTHR34986">
    <property type="entry name" value="EVOLVED BETA-GALACTOSIDASE SUBUNIT BETA"/>
    <property type="match status" value="1"/>
</dbReference>
<accession>A0A4R1QUU8</accession>
<proteinExistence type="predicted"/>
<organism evidence="1 2">
    <name type="scientific">Allofournierella massiliensis</name>
    <dbReference type="NCBI Taxonomy" id="1650663"/>
    <lineage>
        <taxon>Bacteria</taxon>
        <taxon>Bacillati</taxon>
        <taxon>Bacillota</taxon>
        <taxon>Clostridia</taxon>
        <taxon>Eubacteriales</taxon>
        <taxon>Oscillospiraceae</taxon>
        <taxon>Allofournierella</taxon>
    </lineage>
</organism>
<dbReference type="OrthoDB" id="9792756at2"/>
<reference evidence="1 2" key="1">
    <citation type="submission" date="2019-03" db="EMBL/GenBank/DDBJ databases">
        <title>Genomic Encyclopedia of Type Strains, Phase IV (KMG-IV): sequencing the most valuable type-strain genomes for metagenomic binning, comparative biology and taxonomic classification.</title>
        <authorList>
            <person name="Goeker M."/>
        </authorList>
    </citation>
    <scope>NUCLEOTIDE SEQUENCE [LARGE SCALE GENOMIC DNA]</scope>
    <source>
        <strain evidence="1 2">DSM 100451</strain>
    </source>
</reference>
<name>A0A4R1QUU8_9FIRM</name>
<dbReference type="InterPro" id="IPR004375">
    <property type="entry name" value="NanQ/TabA/YiaL"/>
</dbReference>